<keyword evidence="1" id="KW-0472">Membrane</keyword>
<feature type="transmembrane region" description="Helical" evidence="1">
    <location>
        <begin position="104"/>
        <end position="124"/>
    </location>
</feature>
<accession>A0AAJ2GTT1</accession>
<organism evidence="2 3">
    <name type="scientific">Rhizobium hidalgonense</name>
    <dbReference type="NCBI Taxonomy" id="1538159"/>
    <lineage>
        <taxon>Bacteria</taxon>
        <taxon>Pseudomonadati</taxon>
        <taxon>Pseudomonadota</taxon>
        <taxon>Alphaproteobacteria</taxon>
        <taxon>Hyphomicrobiales</taxon>
        <taxon>Rhizobiaceae</taxon>
        <taxon>Rhizobium/Agrobacterium group</taxon>
        <taxon>Rhizobium</taxon>
    </lineage>
</organism>
<proteinExistence type="predicted"/>
<name>A0AAJ2GTT1_9HYPH</name>
<evidence type="ECO:0000256" key="1">
    <source>
        <dbReference type="SAM" id="Phobius"/>
    </source>
</evidence>
<keyword evidence="1" id="KW-0812">Transmembrane</keyword>
<evidence type="ECO:0000313" key="3">
    <source>
        <dbReference type="Proteomes" id="UP001268610"/>
    </source>
</evidence>
<dbReference type="EMBL" id="JAVLSF010000002">
    <property type="protein sequence ID" value="MDR9772136.1"/>
    <property type="molecule type" value="Genomic_DNA"/>
</dbReference>
<reference evidence="2" key="1">
    <citation type="submission" date="2023-04" db="EMBL/GenBank/DDBJ databases">
        <title>Genomic characterization of faba bean (Vicia faba) microsymbionts in Mexican soils.</title>
        <authorList>
            <person name="Rivera Orduna F.N."/>
            <person name="Guevara-Luna J."/>
            <person name="Yan J."/>
            <person name="Arroyo-Herrera I."/>
            <person name="Li Y."/>
            <person name="Vasquez-Murrieta M.S."/>
            <person name="Wang E.T."/>
        </authorList>
    </citation>
    <scope>NUCLEOTIDE SEQUENCE</scope>
    <source>
        <strain evidence="2">CH26</strain>
    </source>
</reference>
<dbReference type="Proteomes" id="UP001268610">
    <property type="component" value="Unassembled WGS sequence"/>
</dbReference>
<keyword evidence="1" id="KW-1133">Transmembrane helix</keyword>
<sequence length="155" mass="16423">MIAFPAGMRVWIAGGVTGQERLGLILIATRSFAFAVEDDLINVLSFNGVGRALHVSDWKQANSSGPVSQSGSAVRKSSALDYGRNRLTQSLLHAPTFQGRLTTLMFFCLLWILPAALALSHAMLQSGDCRISRLGCGAGSTFRCCGGQSCTTAPS</sequence>
<evidence type="ECO:0000313" key="2">
    <source>
        <dbReference type="EMBL" id="MDR9772136.1"/>
    </source>
</evidence>
<dbReference type="RefSeq" id="WP_310855392.1">
    <property type="nucleotide sequence ID" value="NZ_JAVLSD010000001.1"/>
</dbReference>
<dbReference type="AlphaFoldDB" id="A0AAJ2GTT1"/>
<gene>
    <name evidence="2" type="ORF">RJJ65_05600</name>
</gene>
<comment type="caution">
    <text evidence="2">The sequence shown here is derived from an EMBL/GenBank/DDBJ whole genome shotgun (WGS) entry which is preliminary data.</text>
</comment>
<protein>
    <submittedName>
        <fullName evidence="2">Uncharacterized protein</fullName>
    </submittedName>
</protein>